<evidence type="ECO:0000313" key="1">
    <source>
        <dbReference type="EMBL" id="UJO19674.1"/>
    </source>
</evidence>
<reference evidence="1" key="2">
    <citation type="journal article" date="2022" name="Microb. Genom.">
        <title>A chromosome-scale genome assembly of the tomato pathogen Cladosporium fulvum reveals a compartmentalized genome architecture and the presence of a dispensable chromosome.</title>
        <authorList>
            <person name="Zaccaron A.Z."/>
            <person name="Chen L.H."/>
            <person name="Samaras A."/>
            <person name="Stergiopoulos I."/>
        </authorList>
    </citation>
    <scope>NUCLEOTIDE SEQUENCE</scope>
    <source>
        <strain evidence="1">Race5_Kim</strain>
    </source>
</reference>
<reference evidence="1" key="1">
    <citation type="submission" date="2021-12" db="EMBL/GenBank/DDBJ databases">
        <authorList>
            <person name="Zaccaron A."/>
            <person name="Stergiopoulos I."/>
        </authorList>
    </citation>
    <scope>NUCLEOTIDE SEQUENCE</scope>
    <source>
        <strain evidence="1">Race5_Kim</strain>
    </source>
</reference>
<protein>
    <submittedName>
        <fullName evidence="1">Uncharacterized protein</fullName>
    </submittedName>
</protein>
<gene>
    <name evidence="1" type="ORF">CLAFUR5_10670</name>
</gene>
<dbReference type="GeneID" id="71990548"/>
<dbReference type="KEGG" id="ffu:CLAFUR5_10670"/>
<name>A0A9Q8URC9_PASFU</name>
<dbReference type="AlphaFoldDB" id="A0A9Q8URC9"/>
<sequence>MPDIIPPALYDGSLRRGLCTARARRQQIALQLREAINGHQQFLTEGRYGVHPEDRLPAILWSYDYPFRHRYVDSDAGDSWTKLHIISTCLEKVISTLQEAQQSVRISLSCYLRGLGVQYNVDRSYINKLDDRNCNDIALLHAELTFFYCKIKQNETTMEREHSRAIMCLLEKLCGIHKKSGAGGSFSEVVRTRWYEYHHSLEHQSVTAEFEAAERKLHDAKRTIQGQPDWLLAWHGKCPLCPRRIEREYYSVRVCRKCAEKGRVNRTEWPKQLGTT</sequence>
<dbReference type="RefSeq" id="XP_047764040.1">
    <property type="nucleotide sequence ID" value="XM_047909818.1"/>
</dbReference>
<keyword evidence="2" id="KW-1185">Reference proteome</keyword>
<accession>A0A9Q8URC9</accession>
<dbReference type="EMBL" id="CP090169">
    <property type="protein sequence ID" value="UJO19674.1"/>
    <property type="molecule type" value="Genomic_DNA"/>
</dbReference>
<proteinExistence type="predicted"/>
<dbReference type="Proteomes" id="UP000756132">
    <property type="component" value="Chromosome 7"/>
</dbReference>
<evidence type="ECO:0000313" key="2">
    <source>
        <dbReference type="Proteomes" id="UP000756132"/>
    </source>
</evidence>
<organism evidence="1 2">
    <name type="scientific">Passalora fulva</name>
    <name type="common">Tomato leaf mold</name>
    <name type="synonym">Cladosporium fulvum</name>
    <dbReference type="NCBI Taxonomy" id="5499"/>
    <lineage>
        <taxon>Eukaryota</taxon>
        <taxon>Fungi</taxon>
        <taxon>Dikarya</taxon>
        <taxon>Ascomycota</taxon>
        <taxon>Pezizomycotina</taxon>
        <taxon>Dothideomycetes</taxon>
        <taxon>Dothideomycetidae</taxon>
        <taxon>Mycosphaerellales</taxon>
        <taxon>Mycosphaerellaceae</taxon>
        <taxon>Fulvia</taxon>
    </lineage>
</organism>